<dbReference type="CDD" id="cd18773">
    <property type="entry name" value="PDC1_HK_sensor"/>
    <property type="match status" value="1"/>
</dbReference>
<dbReference type="InterPro" id="IPR048760">
    <property type="entry name" value="VP0354-like_sensor_dom"/>
</dbReference>
<comment type="subcellular location">
    <subcellularLocation>
        <location evidence="1">Cell inner membrane</location>
    </subcellularLocation>
</comment>
<dbReference type="InterPro" id="IPR043128">
    <property type="entry name" value="Rev_trsase/Diguanyl_cyclase"/>
</dbReference>
<evidence type="ECO:0000259" key="5">
    <source>
        <dbReference type="PROSITE" id="PS50887"/>
    </source>
</evidence>
<evidence type="ECO:0000256" key="3">
    <source>
        <dbReference type="ARBA" id="ARBA00034247"/>
    </source>
</evidence>
<evidence type="ECO:0000256" key="4">
    <source>
        <dbReference type="SAM" id="Phobius"/>
    </source>
</evidence>
<reference evidence="6 7" key="1">
    <citation type="submission" date="2018-05" db="EMBL/GenBank/DDBJ databases">
        <title>Vibrio limimaris sp. nov., isolated from marine sediment.</title>
        <authorList>
            <person name="Li C.-M."/>
        </authorList>
    </citation>
    <scope>NUCLEOTIDE SEQUENCE [LARGE SCALE GENOMIC DNA]</scope>
    <source>
        <strain evidence="6 7">E4404</strain>
    </source>
</reference>
<dbReference type="AlphaFoldDB" id="A0A2U3BBG2"/>
<organism evidence="6 7">
    <name type="scientific">Vibrio albus</name>
    <dbReference type="NCBI Taxonomy" id="2200953"/>
    <lineage>
        <taxon>Bacteria</taxon>
        <taxon>Pseudomonadati</taxon>
        <taxon>Pseudomonadota</taxon>
        <taxon>Gammaproteobacteria</taxon>
        <taxon>Vibrionales</taxon>
        <taxon>Vibrionaceae</taxon>
        <taxon>Vibrio</taxon>
    </lineage>
</organism>
<keyword evidence="4" id="KW-0472">Membrane</keyword>
<dbReference type="SMART" id="SM00267">
    <property type="entry name" value="GGDEF"/>
    <property type="match status" value="1"/>
</dbReference>
<feature type="domain" description="GGDEF" evidence="5">
    <location>
        <begin position="388"/>
        <end position="516"/>
    </location>
</feature>
<dbReference type="Proteomes" id="UP000245362">
    <property type="component" value="Unassembled WGS sequence"/>
</dbReference>
<proteinExistence type="predicted"/>
<dbReference type="InterPro" id="IPR050469">
    <property type="entry name" value="Diguanylate_Cyclase"/>
</dbReference>
<evidence type="ECO:0000313" key="7">
    <source>
        <dbReference type="Proteomes" id="UP000245362"/>
    </source>
</evidence>
<evidence type="ECO:0000256" key="1">
    <source>
        <dbReference type="ARBA" id="ARBA00004533"/>
    </source>
</evidence>
<name>A0A2U3BBG2_9VIBR</name>
<dbReference type="InterPro" id="IPR029151">
    <property type="entry name" value="Sensor-like_sf"/>
</dbReference>
<evidence type="ECO:0000313" key="6">
    <source>
        <dbReference type="EMBL" id="PWI34117.1"/>
    </source>
</evidence>
<dbReference type="CDD" id="cd01949">
    <property type="entry name" value="GGDEF"/>
    <property type="match status" value="1"/>
</dbReference>
<comment type="catalytic activity">
    <reaction evidence="3">
        <text>2 GTP = 3',3'-c-di-GMP + 2 diphosphate</text>
        <dbReference type="Rhea" id="RHEA:24898"/>
        <dbReference type="ChEBI" id="CHEBI:33019"/>
        <dbReference type="ChEBI" id="CHEBI:37565"/>
        <dbReference type="ChEBI" id="CHEBI:58805"/>
        <dbReference type="EC" id="2.7.7.65"/>
    </reaction>
</comment>
<keyword evidence="4" id="KW-1133">Transmembrane helix</keyword>
<dbReference type="PANTHER" id="PTHR45138:SF9">
    <property type="entry name" value="DIGUANYLATE CYCLASE DGCM-RELATED"/>
    <property type="match status" value="1"/>
</dbReference>
<dbReference type="GO" id="GO:0005886">
    <property type="term" value="C:plasma membrane"/>
    <property type="evidence" value="ECO:0007669"/>
    <property type="project" value="UniProtKB-SubCell"/>
</dbReference>
<protein>
    <recommendedName>
        <fullName evidence="2">diguanylate cyclase</fullName>
        <ecNumber evidence="2">2.7.7.65</ecNumber>
    </recommendedName>
</protein>
<dbReference type="InterPro" id="IPR029787">
    <property type="entry name" value="Nucleotide_cyclase"/>
</dbReference>
<dbReference type="GO" id="GO:0052621">
    <property type="term" value="F:diguanylate cyclase activity"/>
    <property type="evidence" value="ECO:0007669"/>
    <property type="project" value="UniProtKB-EC"/>
</dbReference>
<dbReference type="EMBL" id="QFWT01000003">
    <property type="protein sequence ID" value="PWI34117.1"/>
    <property type="molecule type" value="Genomic_DNA"/>
</dbReference>
<dbReference type="PANTHER" id="PTHR45138">
    <property type="entry name" value="REGULATORY COMPONENTS OF SENSORY TRANSDUCTION SYSTEM"/>
    <property type="match status" value="1"/>
</dbReference>
<dbReference type="Pfam" id="PF21623">
    <property type="entry name" value="HK_sensor_dom_bact"/>
    <property type="match status" value="1"/>
</dbReference>
<dbReference type="SUPFAM" id="SSF103190">
    <property type="entry name" value="Sensory domain-like"/>
    <property type="match status" value="2"/>
</dbReference>
<dbReference type="Pfam" id="PF00990">
    <property type="entry name" value="GGDEF"/>
    <property type="match status" value="1"/>
</dbReference>
<keyword evidence="4" id="KW-0812">Transmembrane</keyword>
<comment type="caution">
    <text evidence="6">The sequence shown here is derived from an EMBL/GenBank/DDBJ whole genome shotgun (WGS) entry which is preliminary data.</text>
</comment>
<keyword evidence="7" id="KW-1185">Reference proteome</keyword>
<accession>A0A2U3BBG2</accession>
<gene>
    <name evidence="6" type="ORF">DI392_07965</name>
</gene>
<dbReference type="Gene3D" id="3.30.450.20">
    <property type="entry name" value="PAS domain"/>
    <property type="match status" value="2"/>
</dbReference>
<feature type="transmembrane region" description="Helical" evidence="4">
    <location>
        <begin position="317"/>
        <end position="341"/>
    </location>
</feature>
<dbReference type="OrthoDB" id="9812260at2"/>
<dbReference type="EC" id="2.7.7.65" evidence="2"/>
<sequence>MKTDMARLMRRKSLTYTILLLAFLFLVLAIIFFISQKNIIQRREIRQFEEVINMIDTVSHEVRSVGVDLLYYSQSDLAIATLSSQDGTAKAYLSSLLHKIGSIKNNYSQIRLLDVNGNEVIRFDRNADFKLHQVPSHKLQNKSNRYYFKNALNLKSGEVYTSKFDLNKEHGVVEQPIKPMLRFSTPIYNAQGVLVGVGVINYEGRHLLQMLEGLNEHEGDQLFVINEDGYYLKAYASHKEWSFMFPEGEQFLFYDDHPELWHSMQKFSKGKLTNSDGEYYFHHFELAPSETLSTINREGGFLVMHVPSNVIDDELSILIHGLGIGFILVAPLLVFLGLRLASSRSEQERLLNTLKYEANHDALTGLYNRKAIMDCLKTHVLLSHRRNSLLAVGFIDVNDLKVANDLYGHEAGDELIKGVGSAINMSIRESDCAARIGGDEFLVVFVDCNKHDANIIMQRIQSAYRLLGAQRGKHWDLSFGCSELGNENDDAEALVARADSVMYTHKTRMKSSYKSD</sequence>
<dbReference type="SUPFAM" id="SSF55073">
    <property type="entry name" value="Nucleotide cyclase"/>
    <property type="match status" value="1"/>
</dbReference>
<dbReference type="InterPro" id="IPR000160">
    <property type="entry name" value="GGDEF_dom"/>
</dbReference>
<evidence type="ECO:0000256" key="2">
    <source>
        <dbReference type="ARBA" id="ARBA00012528"/>
    </source>
</evidence>
<dbReference type="NCBIfam" id="TIGR00254">
    <property type="entry name" value="GGDEF"/>
    <property type="match status" value="1"/>
</dbReference>
<dbReference type="PROSITE" id="PS50887">
    <property type="entry name" value="GGDEF"/>
    <property type="match status" value="1"/>
</dbReference>
<dbReference type="Gene3D" id="3.30.70.270">
    <property type="match status" value="1"/>
</dbReference>